<reference evidence="2 3" key="1">
    <citation type="submission" date="2019-09" db="EMBL/GenBank/DDBJ databases">
        <title>Bird 10,000 Genomes (B10K) Project - Family phase.</title>
        <authorList>
            <person name="Zhang G."/>
        </authorList>
    </citation>
    <scope>NUCLEOTIDE SEQUENCE [LARGE SCALE GENOMIC DNA]</scope>
    <source>
        <strain evidence="2">B10K-CU-031-07</strain>
        <tissue evidence="2">Muscle</tissue>
    </source>
</reference>
<feature type="non-terminal residue" evidence="2">
    <location>
        <position position="197"/>
    </location>
</feature>
<dbReference type="FunFam" id="2.30.180.10:FF:000003">
    <property type="entry name" value="periostin isoform X1"/>
    <property type="match status" value="1"/>
</dbReference>
<dbReference type="SMART" id="SM00554">
    <property type="entry name" value="FAS1"/>
    <property type="match status" value="1"/>
</dbReference>
<dbReference type="GO" id="GO:0031012">
    <property type="term" value="C:extracellular matrix"/>
    <property type="evidence" value="ECO:0007669"/>
    <property type="project" value="TreeGrafter"/>
</dbReference>
<dbReference type="InterPro" id="IPR036378">
    <property type="entry name" value="FAS1_dom_sf"/>
</dbReference>
<dbReference type="Gene3D" id="2.30.180.10">
    <property type="entry name" value="FAS1 domain"/>
    <property type="match status" value="2"/>
</dbReference>
<evidence type="ECO:0000259" key="1">
    <source>
        <dbReference type="PROSITE" id="PS50213"/>
    </source>
</evidence>
<feature type="domain" description="FAS1" evidence="1">
    <location>
        <begin position="1"/>
        <end position="28"/>
    </location>
</feature>
<evidence type="ECO:0000313" key="2">
    <source>
        <dbReference type="EMBL" id="NWH62072.1"/>
    </source>
</evidence>
<sequence length="197" mass="21337">IVTVNCARLLKADHHATNGVVHVIDKVITTTTNSIQQIIETEESLETLWAAVTASDLNNLLESKGQYTLLAPTNEAFEKIPRETLNRILGDPEALRDLLNHHILKSAMCAEAIIAGLTMETLGGTTLDVGCSGEELTLNGRPIIANKDILATNGVVHFVNELLIPDSAKTLFELAQESEVSKSMDLFRQAGLSSHLT</sequence>
<evidence type="ECO:0000313" key="3">
    <source>
        <dbReference type="Proteomes" id="UP000531151"/>
    </source>
</evidence>
<dbReference type="PANTHER" id="PTHR10900:SF82">
    <property type="entry name" value="TRANSFORMING GROWTH FACTOR-BETA-INDUCED PROTEIN IG-H3"/>
    <property type="match status" value="1"/>
</dbReference>
<protein>
    <submittedName>
        <fullName evidence="2">BGH3 protein</fullName>
    </submittedName>
</protein>
<feature type="non-terminal residue" evidence="2">
    <location>
        <position position="1"/>
    </location>
</feature>
<dbReference type="SUPFAM" id="SSF82153">
    <property type="entry name" value="FAS1 domain"/>
    <property type="match status" value="1"/>
</dbReference>
<comment type="caution">
    <text evidence="2">The sequence shown here is derived from an EMBL/GenBank/DDBJ whole genome shotgun (WGS) entry which is preliminary data.</text>
</comment>
<dbReference type="OrthoDB" id="286301at2759"/>
<dbReference type="PROSITE" id="PS50213">
    <property type="entry name" value="FAS1"/>
    <property type="match status" value="2"/>
</dbReference>
<dbReference type="EMBL" id="VWPV01018030">
    <property type="protein sequence ID" value="NWH62072.1"/>
    <property type="molecule type" value="Genomic_DNA"/>
</dbReference>
<feature type="domain" description="FAS1" evidence="1">
    <location>
        <begin position="32"/>
        <end position="163"/>
    </location>
</feature>
<dbReference type="InterPro" id="IPR050904">
    <property type="entry name" value="Adhesion/Biosynth-related"/>
</dbReference>
<accession>A0A7K4J9Q1</accession>
<dbReference type="GO" id="GO:0005615">
    <property type="term" value="C:extracellular space"/>
    <property type="evidence" value="ECO:0007669"/>
    <property type="project" value="TreeGrafter"/>
</dbReference>
<dbReference type="InterPro" id="IPR000782">
    <property type="entry name" value="FAS1_domain"/>
</dbReference>
<dbReference type="GO" id="GO:0007155">
    <property type="term" value="P:cell adhesion"/>
    <property type="evidence" value="ECO:0007669"/>
    <property type="project" value="TreeGrafter"/>
</dbReference>
<keyword evidence="3" id="KW-1185">Reference proteome</keyword>
<dbReference type="Pfam" id="PF02469">
    <property type="entry name" value="Fasciclin"/>
    <property type="match status" value="2"/>
</dbReference>
<organism evidence="2 3">
    <name type="scientific">Geococcyx californianus</name>
    <name type="common">Greater roadrunner</name>
    <name type="synonym">Saurothera californiana</name>
    <dbReference type="NCBI Taxonomy" id="8947"/>
    <lineage>
        <taxon>Eukaryota</taxon>
        <taxon>Metazoa</taxon>
        <taxon>Chordata</taxon>
        <taxon>Craniata</taxon>
        <taxon>Vertebrata</taxon>
        <taxon>Euteleostomi</taxon>
        <taxon>Archelosauria</taxon>
        <taxon>Archosauria</taxon>
        <taxon>Dinosauria</taxon>
        <taxon>Saurischia</taxon>
        <taxon>Theropoda</taxon>
        <taxon>Coelurosauria</taxon>
        <taxon>Aves</taxon>
        <taxon>Neognathae</taxon>
        <taxon>Neoaves</taxon>
        <taxon>Otidimorphae</taxon>
        <taxon>Cuculiformes</taxon>
        <taxon>Neomorphidae</taxon>
        <taxon>Geococcyx</taxon>
    </lineage>
</organism>
<name>A0A7K4J9Q1_GEOCA</name>
<dbReference type="GO" id="GO:0050839">
    <property type="term" value="F:cell adhesion molecule binding"/>
    <property type="evidence" value="ECO:0007669"/>
    <property type="project" value="TreeGrafter"/>
</dbReference>
<dbReference type="Proteomes" id="UP000531151">
    <property type="component" value="Unassembled WGS sequence"/>
</dbReference>
<dbReference type="PANTHER" id="PTHR10900">
    <property type="entry name" value="PERIOSTIN-RELATED"/>
    <property type="match status" value="1"/>
</dbReference>
<dbReference type="AlphaFoldDB" id="A0A7K4J9Q1"/>
<proteinExistence type="predicted"/>
<dbReference type="GO" id="GO:0030198">
    <property type="term" value="P:extracellular matrix organization"/>
    <property type="evidence" value="ECO:0007669"/>
    <property type="project" value="TreeGrafter"/>
</dbReference>
<gene>
    <name evidence="2" type="primary">Tgfbi</name>
    <name evidence="2" type="ORF">GEOCAL_R02944</name>
</gene>